<proteinExistence type="predicted"/>
<name>S5DXB5_9ACTN</name>
<organism evidence="1">
    <name type="scientific">Candidatus Actinomarina minuta</name>
    <dbReference type="NCBI Taxonomy" id="1389454"/>
    <lineage>
        <taxon>Bacteria</taxon>
        <taxon>Bacillati</taxon>
        <taxon>Actinomycetota</taxon>
        <taxon>Actinomycetes</taxon>
        <taxon>Candidatus Actinomarinidae</taxon>
        <taxon>Candidatus Actinomarinales</taxon>
        <taxon>Candidatus Actinomarineae</taxon>
        <taxon>Candidatus Actinomarinaceae</taxon>
        <taxon>Candidatus Actinomarina</taxon>
    </lineage>
</organism>
<evidence type="ECO:0000313" key="1">
    <source>
        <dbReference type="EMBL" id="AGQ19627.1"/>
    </source>
</evidence>
<dbReference type="EMBL" id="KC811137">
    <property type="protein sequence ID" value="AGQ19627.1"/>
    <property type="molecule type" value="Genomic_DNA"/>
</dbReference>
<sequence length="50" mass="5814">MPIGFIETEEIEDERWIRDLIQHILSCLVADCERCSSAAENNFLGFLKTR</sequence>
<reference evidence="1" key="1">
    <citation type="journal article" date="2013" name="Sci. Rep.">
        <title>Metagenomics uncovers a new group of low GC and ultra-small marine Actinobacteria.</title>
        <authorList>
            <person name="Ghai R."/>
            <person name="Mizuno C.M."/>
            <person name="Picazo A."/>
            <person name="Camacho A."/>
            <person name="Rodriguez-Valera F."/>
        </authorList>
    </citation>
    <scope>NUCLEOTIDE SEQUENCE</scope>
</reference>
<accession>S5DXB5</accession>
<protein>
    <submittedName>
        <fullName evidence="1">MedDCM-OCT-S40-C199-cds13</fullName>
    </submittedName>
</protein>
<dbReference type="AlphaFoldDB" id="S5DXB5"/>